<protein>
    <submittedName>
        <fullName evidence="1">Uncharacterized protein</fullName>
    </submittedName>
</protein>
<sequence length="45" mass="5091">MNSLLNNQSNITKAKIILSMNTLRDKLCPTTTDKENKNLLLKKTS</sequence>
<accession>A0A2P2IHG9</accession>
<reference evidence="1" key="1">
    <citation type="submission" date="2018-02" db="EMBL/GenBank/DDBJ databases">
        <title>Rhizophora mucronata_Transcriptome.</title>
        <authorList>
            <person name="Meera S.P."/>
            <person name="Sreeshan A."/>
            <person name="Augustine A."/>
        </authorList>
    </citation>
    <scope>NUCLEOTIDE SEQUENCE</scope>
    <source>
        <tissue evidence="1">Leaf</tissue>
    </source>
</reference>
<evidence type="ECO:0000313" key="1">
    <source>
        <dbReference type="EMBL" id="MBW80670.1"/>
    </source>
</evidence>
<organism evidence="1">
    <name type="scientific">Rhizophora mucronata</name>
    <name type="common">Asiatic mangrove</name>
    <dbReference type="NCBI Taxonomy" id="61149"/>
    <lineage>
        <taxon>Eukaryota</taxon>
        <taxon>Viridiplantae</taxon>
        <taxon>Streptophyta</taxon>
        <taxon>Embryophyta</taxon>
        <taxon>Tracheophyta</taxon>
        <taxon>Spermatophyta</taxon>
        <taxon>Magnoliopsida</taxon>
        <taxon>eudicotyledons</taxon>
        <taxon>Gunneridae</taxon>
        <taxon>Pentapetalae</taxon>
        <taxon>rosids</taxon>
        <taxon>fabids</taxon>
        <taxon>Malpighiales</taxon>
        <taxon>Rhizophoraceae</taxon>
        <taxon>Rhizophora</taxon>
    </lineage>
</organism>
<proteinExistence type="predicted"/>
<dbReference type="EMBL" id="GGEC01000187">
    <property type="protein sequence ID" value="MBW80670.1"/>
    <property type="molecule type" value="Transcribed_RNA"/>
</dbReference>
<dbReference type="AlphaFoldDB" id="A0A2P2IHG9"/>
<name>A0A2P2IHG9_RHIMU</name>